<proteinExistence type="predicted"/>
<dbReference type="PANTHER" id="PTHR12110">
    <property type="entry name" value="HYDROXYPYRUVATE ISOMERASE"/>
    <property type="match status" value="1"/>
</dbReference>
<dbReference type="Gene3D" id="3.20.20.150">
    <property type="entry name" value="Divalent-metal-dependent TIM barrel enzymes"/>
    <property type="match status" value="1"/>
</dbReference>
<gene>
    <name evidence="2" type="ORF">UFOPK3984_00810</name>
    <name evidence="3" type="ORF">UFOPK4114_00972</name>
</gene>
<dbReference type="SUPFAM" id="SSF51658">
    <property type="entry name" value="Xylose isomerase-like"/>
    <property type="match status" value="1"/>
</dbReference>
<dbReference type="InterPro" id="IPR013022">
    <property type="entry name" value="Xyl_isomerase-like_TIM-brl"/>
</dbReference>
<evidence type="ECO:0000259" key="1">
    <source>
        <dbReference type="Pfam" id="PF01261"/>
    </source>
</evidence>
<dbReference type="InterPro" id="IPR036237">
    <property type="entry name" value="Xyl_isomerase-like_sf"/>
</dbReference>
<dbReference type="Pfam" id="PF01261">
    <property type="entry name" value="AP_endonuc_2"/>
    <property type="match status" value="1"/>
</dbReference>
<dbReference type="AlphaFoldDB" id="A0A6J7R2B7"/>
<dbReference type="InterPro" id="IPR050312">
    <property type="entry name" value="IolE/XylAMocC-like"/>
</dbReference>
<dbReference type="EMBL" id="CAFBPP010000069">
    <property type="protein sequence ID" value="CAB5023431.1"/>
    <property type="molecule type" value="Genomic_DNA"/>
</dbReference>
<dbReference type="EMBL" id="CAFBOP010000032">
    <property type="protein sequence ID" value="CAB4987393.1"/>
    <property type="molecule type" value="Genomic_DNA"/>
</dbReference>
<accession>A0A6J7R2B7</accession>
<evidence type="ECO:0000313" key="2">
    <source>
        <dbReference type="EMBL" id="CAB4987393.1"/>
    </source>
</evidence>
<sequence>MKPDIWFSCADYAWPKLNHKTALSLIKGMEFEAVDLGLFYGSTHIKPEAVARHVDAHADNIKKALSQSELEIGDVFLIPGQDLSTRAPNNPSQKEVAEAFELFSSICKYASLIGASGVTVLPGIVFDGQTQTQAISQSAKTFKRYVDLANSLNLEVSFEPHDGSCTPSPETAMELVSLVDGLKITLDSAHFEYAGISVSEYTEIFRSVRHVQIRGAKTGVMQAIAEENETDYDLIVKSLVDSNYRGGIACEYVWIKGWDCNRVDNVSETVLTRDYFKDALRRVYQ</sequence>
<feature type="domain" description="Xylose isomerase-like TIM barrel" evidence="1">
    <location>
        <begin position="29"/>
        <end position="256"/>
    </location>
</feature>
<protein>
    <submittedName>
        <fullName evidence="3">Unannotated protein</fullName>
    </submittedName>
</protein>
<evidence type="ECO:0000313" key="3">
    <source>
        <dbReference type="EMBL" id="CAB5023431.1"/>
    </source>
</evidence>
<organism evidence="3">
    <name type="scientific">freshwater metagenome</name>
    <dbReference type="NCBI Taxonomy" id="449393"/>
    <lineage>
        <taxon>unclassified sequences</taxon>
        <taxon>metagenomes</taxon>
        <taxon>ecological metagenomes</taxon>
    </lineage>
</organism>
<reference evidence="3" key="1">
    <citation type="submission" date="2020-05" db="EMBL/GenBank/DDBJ databases">
        <authorList>
            <person name="Chiriac C."/>
            <person name="Salcher M."/>
            <person name="Ghai R."/>
            <person name="Kavagutti S V."/>
        </authorList>
    </citation>
    <scope>NUCLEOTIDE SEQUENCE</scope>
</reference>
<name>A0A6J7R2B7_9ZZZZ</name>
<dbReference type="PANTHER" id="PTHR12110:SF41">
    <property type="entry name" value="INOSOSE DEHYDRATASE"/>
    <property type="match status" value="1"/>
</dbReference>